<feature type="non-terminal residue" evidence="1">
    <location>
        <position position="1"/>
    </location>
</feature>
<evidence type="ECO:0000313" key="1">
    <source>
        <dbReference type="EMBL" id="SVB60168.1"/>
    </source>
</evidence>
<gene>
    <name evidence="1" type="ORF">METZ01_LOCUS213022</name>
</gene>
<proteinExistence type="predicted"/>
<dbReference type="AlphaFoldDB" id="A0A382FAP6"/>
<name>A0A382FAP6_9ZZZZ</name>
<accession>A0A382FAP6</accession>
<dbReference type="EMBL" id="UINC01048979">
    <property type="protein sequence ID" value="SVB60168.1"/>
    <property type="molecule type" value="Genomic_DNA"/>
</dbReference>
<sequence length="76" mass="8931">VLVLVETILDKIRKEITKVREENRLHSRANRNTNYAENTMYMAGLYKALSIVVDSIEEEYKALNKWSDEESKQIND</sequence>
<reference evidence="1" key="1">
    <citation type="submission" date="2018-05" db="EMBL/GenBank/DDBJ databases">
        <authorList>
            <person name="Lanie J.A."/>
            <person name="Ng W.-L."/>
            <person name="Kazmierczak K.M."/>
            <person name="Andrzejewski T.M."/>
            <person name="Davidsen T.M."/>
            <person name="Wayne K.J."/>
            <person name="Tettelin H."/>
            <person name="Glass J.I."/>
            <person name="Rusch D."/>
            <person name="Podicherti R."/>
            <person name="Tsui H.-C.T."/>
            <person name="Winkler M.E."/>
        </authorList>
    </citation>
    <scope>NUCLEOTIDE SEQUENCE</scope>
</reference>
<protein>
    <submittedName>
        <fullName evidence="1">Uncharacterized protein</fullName>
    </submittedName>
</protein>
<organism evidence="1">
    <name type="scientific">marine metagenome</name>
    <dbReference type="NCBI Taxonomy" id="408172"/>
    <lineage>
        <taxon>unclassified sequences</taxon>
        <taxon>metagenomes</taxon>
        <taxon>ecological metagenomes</taxon>
    </lineage>
</organism>